<evidence type="ECO:0000256" key="5">
    <source>
        <dbReference type="SAM" id="Coils"/>
    </source>
</evidence>
<comment type="caution">
    <text evidence="8">The sequence shown here is derived from an EMBL/GenBank/DDBJ whole genome shotgun (WGS) entry which is preliminary data.</text>
</comment>
<dbReference type="InterPro" id="IPR038765">
    <property type="entry name" value="Papain-like_cys_pep_sf"/>
</dbReference>
<accession>A0A495JPL4</accession>
<keyword evidence="3" id="KW-0378">Hydrolase</keyword>
<reference evidence="8 9" key="1">
    <citation type="submission" date="2018-10" db="EMBL/GenBank/DDBJ databases">
        <title>Sequencing the genomes of 1000 actinobacteria strains.</title>
        <authorList>
            <person name="Klenk H.-P."/>
        </authorList>
    </citation>
    <scope>NUCLEOTIDE SEQUENCE [LARGE SCALE GENOMIC DNA]</scope>
    <source>
        <strain evidence="8 9">DSM 45175</strain>
    </source>
</reference>
<gene>
    <name evidence="8" type="ORF">BDK92_4363</name>
</gene>
<keyword evidence="2" id="KW-0645">Protease</keyword>
<dbReference type="Pfam" id="PF00877">
    <property type="entry name" value="NLPC_P60"/>
    <property type="match status" value="1"/>
</dbReference>
<dbReference type="RefSeq" id="WP_121158356.1">
    <property type="nucleotide sequence ID" value="NZ_RBKT01000001.1"/>
</dbReference>
<evidence type="ECO:0000256" key="3">
    <source>
        <dbReference type="ARBA" id="ARBA00022801"/>
    </source>
</evidence>
<keyword evidence="9" id="KW-1185">Reference proteome</keyword>
<protein>
    <submittedName>
        <fullName evidence="8">NlpC/P60 family protein</fullName>
    </submittedName>
</protein>
<dbReference type="PANTHER" id="PTHR47359">
    <property type="entry name" value="PEPTIDOGLYCAN DL-ENDOPEPTIDASE CWLO"/>
    <property type="match status" value="1"/>
</dbReference>
<sequence>MPTTVVPRRTAAFAAGVSVMLALASAPEPAGAEPPGKTAEQQLAAAAEQLEIVIEQYNDLREQLGETQARAAVLDRELGTLAEELAVHRTEAARLAAQAYRGHGGQPLAAVSALLTATTNDLLNSLLMLDRLSRDQRRVIARLADAHDQLAAARDAARTLDTQQRAQERQLAARKQHIEQEIRQLDRLRDAAGEREPAAPRTAPSPPDLGNGAAAKAVRFAYAQLGKRYQWGGEGPDGYDCSGLTSAAWRTAGVKLPHNAARQWRAVKRISRAERQPGDLVFYYADIHHVGIYVGDGYIIHAPRAGKPVQLERVEFQPVHGFGRPG</sequence>
<dbReference type="EMBL" id="RBKT01000001">
    <property type="protein sequence ID" value="RKR89999.1"/>
    <property type="molecule type" value="Genomic_DNA"/>
</dbReference>
<dbReference type="Gene3D" id="3.90.1720.10">
    <property type="entry name" value="endopeptidase domain like (from Nostoc punctiforme)"/>
    <property type="match status" value="1"/>
</dbReference>
<feature type="coiled-coil region" evidence="5">
    <location>
        <begin position="40"/>
        <end position="77"/>
    </location>
</feature>
<name>A0A495JPL4_9ACTN</name>
<evidence type="ECO:0000256" key="6">
    <source>
        <dbReference type="SAM" id="SignalP"/>
    </source>
</evidence>
<keyword evidence="5" id="KW-0175">Coiled coil</keyword>
<dbReference type="OrthoDB" id="5177647at2"/>
<organism evidence="8 9">
    <name type="scientific">Micromonospora pisi</name>
    <dbReference type="NCBI Taxonomy" id="589240"/>
    <lineage>
        <taxon>Bacteria</taxon>
        <taxon>Bacillati</taxon>
        <taxon>Actinomycetota</taxon>
        <taxon>Actinomycetes</taxon>
        <taxon>Micromonosporales</taxon>
        <taxon>Micromonosporaceae</taxon>
        <taxon>Micromonospora</taxon>
    </lineage>
</organism>
<dbReference type="AlphaFoldDB" id="A0A495JPL4"/>
<dbReference type="GO" id="GO:0006508">
    <property type="term" value="P:proteolysis"/>
    <property type="evidence" value="ECO:0007669"/>
    <property type="project" value="UniProtKB-KW"/>
</dbReference>
<evidence type="ECO:0000256" key="1">
    <source>
        <dbReference type="ARBA" id="ARBA00007074"/>
    </source>
</evidence>
<evidence type="ECO:0000313" key="9">
    <source>
        <dbReference type="Proteomes" id="UP000277671"/>
    </source>
</evidence>
<dbReference type="InterPro" id="IPR000064">
    <property type="entry name" value="NLP_P60_dom"/>
</dbReference>
<evidence type="ECO:0000313" key="8">
    <source>
        <dbReference type="EMBL" id="RKR89999.1"/>
    </source>
</evidence>
<feature type="chain" id="PRO_5019811965" evidence="6">
    <location>
        <begin position="33"/>
        <end position="326"/>
    </location>
</feature>
<dbReference type="Proteomes" id="UP000277671">
    <property type="component" value="Unassembled WGS sequence"/>
</dbReference>
<feature type="signal peptide" evidence="6">
    <location>
        <begin position="1"/>
        <end position="32"/>
    </location>
</feature>
<keyword evidence="6" id="KW-0732">Signal</keyword>
<evidence type="ECO:0000259" key="7">
    <source>
        <dbReference type="PROSITE" id="PS51935"/>
    </source>
</evidence>
<comment type="similarity">
    <text evidence="1">Belongs to the peptidase C40 family.</text>
</comment>
<feature type="coiled-coil region" evidence="5">
    <location>
        <begin position="168"/>
        <end position="195"/>
    </location>
</feature>
<evidence type="ECO:0000256" key="2">
    <source>
        <dbReference type="ARBA" id="ARBA00022670"/>
    </source>
</evidence>
<dbReference type="PANTHER" id="PTHR47359:SF3">
    <property type="entry name" value="NLP_P60 DOMAIN-CONTAINING PROTEIN-RELATED"/>
    <property type="match status" value="1"/>
</dbReference>
<feature type="domain" description="NlpC/P60" evidence="7">
    <location>
        <begin position="211"/>
        <end position="326"/>
    </location>
</feature>
<proteinExistence type="inferred from homology"/>
<dbReference type="PROSITE" id="PS51935">
    <property type="entry name" value="NLPC_P60"/>
    <property type="match status" value="1"/>
</dbReference>
<evidence type="ECO:0000256" key="4">
    <source>
        <dbReference type="ARBA" id="ARBA00022807"/>
    </source>
</evidence>
<keyword evidence="4" id="KW-0788">Thiol protease</keyword>
<dbReference type="GO" id="GO:0008234">
    <property type="term" value="F:cysteine-type peptidase activity"/>
    <property type="evidence" value="ECO:0007669"/>
    <property type="project" value="UniProtKB-KW"/>
</dbReference>
<dbReference type="SUPFAM" id="SSF54001">
    <property type="entry name" value="Cysteine proteinases"/>
    <property type="match status" value="1"/>
</dbReference>
<dbReference type="InterPro" id="IPR051794">
    <property type="entry name" value="PG_Endopeptidase_C40"/>
</dbReference>